<reference evidence="1" key="1">
    <citation type="submission" date="2022-06" db="EMBL/GenBank/DDBJ databases">
        <title>A novel DMS-producing enzyme.</title>
        <authorList>
            <person name="Zhang Y."/>
        </authorList>
    </citation>
    <scope>NUCLEOTIDE SEQUENCE</scope>
    <source>
        <strain evidence="1">RT37</strain>
    </source>
</reference>
<dbReference type="AlphaFoldDB" id="A0AAU7KGF3"/>
<accession>A0AAU7KGF3</accession>
<sequence>MSYHEAKEHAPGRLHRLFSSPYTAFDNQTSERRLHLLLALNLLVFAPMRQGRLTLRLLDGWENGDCEQHTLNFRDADIHRPHDLINAAPHTQSRPLLAPALEEALSSAEANAMGLDSDIRLHPAKWPAFPGGLSLYTRYKVCHRLIYGEDDSYRSIRCETPVGLREIHEFHLEEGDFAVSLPHDDSPADSDDTVGLVLHAAQRSALTHWLADLAEQPLSKLMG</sequence>
<dbReference type="RefSeq" id="WP_306168907.1">
    <property type="nucleotide sequence ID" value="NZ_CP098827.1"/>
</dbReference>
<dbReference type="EMBL" id="CP098827">
    <property type="protein sequence ID" value="XBO70253.1"/>
    <property type="molecule type" value="Genomic_DNA"/>
</dbReference>
<gene>
    <name evidence="1" type="ORF">NFG58_16750</name>
</gene>
<evidence type="ECO:0000313" key="1">
    <source>
        <dbReference type="EMBL" id="XBO70253.1"/>
    </source>
</evidence>
<proteinExistence type="predicted"/>
<evidence type="ECO:0008006" key="2">
    <source>
        <dbReference type="Google" id="ProtNLM"/>
    </source>
</evidence>
<protein>
    <recommendedName>
        <fullName evidence="2">DUF4132 domain-containing protein</fullName>
    </recommendedName>
</protein>
<organism evidence="1">
    <name type="scientific">Halomonas sp. RT37</name>
    <dbReference type="NCBI Taxonomy" id="2950872"/>
    <lineage>
        <taxon>Bacteria</taxon>
        <taxon>Pseudomonadati</taxon>
        <taxon>Pseudomonadota</taxon>
        <taxon>Gammaproteobacteria</taxon>
        <taxon>Oceanospirillales</taxon>
        <taxon>Halomonadaceae</taxon>
        <taxon>Halomonas</taxon>
    </lineage>
</organism>
<name>A0AAU7KGF3_9GAMM</name>